<dbReference type="OrthoDB" id="501723at2"/>
<organism evidence="1 2">
    <name type="scientific">Brunnivagina elsteri CCALA 953</name>
    <dbReference type="NCBI Taxonomy" id="987040"/>
    <lineage>
        <taxon>Bacteria</taxon>
        <taxon>Bacillati</taxon>
        <taxon>Cyanobacteriota</taxon>
        <taxon>Cyanophyceae</taxon>
        <taxon>Nostocales</taxon>
        <taxon>Calotrichaceae</taxon>
        <taxon>Brunnivagina</taxon>
    </lineage>
</organism>
<evidence type="ECO:0000313" key="1">
    <source>
        <dbReference type="EMBL" id="PAX60239.1"/>
    </source>
</evidence>
<dbReference type="EMBL" id="NTFS01000017">
    <property type="protein sequence ID" value="PAX60239.1"/>
    <property type="molecule type" value="Genomic_DNA"/>
</dbReference>
<accession>A0A2A2TP31</accession>
<dbReference type="Proteomes" id="UP000218238">
    <property type="component" value="Unassembled WGS sequence"/>
</dbReference>
<gene>
    <name evidence="1" type="ORF">CK510_02870</name>
</gene>
<evidence type="ECO:0000313" key="2">
    <source>
        <dbReference type="Proteomes" id="UP000218238"/>
    </source>
</evidence>
<proteinExistence type="predicted"/>
<name>A0A2A2TP31_9CYAN</name>
<dbReference type="InterPro" id="IPR027417">
    <property type="entry name" value="P-loop_NTPase"/>
</dbReference>
<protein>
    <submittedName>
        <fullName evidence="1">Uncharacterized protein</fullName>
    </submittedName>
</protein>
<dbReference type="RefSeq" id="WP_095720258.1">
    <property type="nucleotide sequence ID" value="NZ_NTFS01000017.1"/>
</dbReference>
<dbReference type="SUPFAM" id="SSF52540">
    <property type="entry name" value="P-loop containing nucleoside triphosphate hydrolases"/>
    <property type="match status" value="1"/>
</dbReference>
<dbReference type="AlphaFoldDB" id="A0A2A2TP31"/>
<keyword evidence="2" id="KW-1185">Reference proteome</keyword>
<comment type="caution">
    <text evidence="1">The sequence shown here is derived from an EMBL/GenBank/DDBJ whole genome shotgun (WGS) entry which is preliminary data.</text>
</comment>
<sequence>MKNPYAGLTVLWLTVALGSSMFLGQSKRPYDIVGVRFCPKTANRSPNYGSEFSQRSQQKLDKKYCRYERKLLKEVWEQKQFEASIPLPEASLIIRDIPASSSTAIWFLVSPIASGIAYLCWAKKSEINSESAHYELEGYKTQIKLVGVSARNERDFKAQTINSNWDNQRVKSGFISVEAMQDKLKRQTELQDKTHDSALKQFATADSEMDKKIAENLRDKHKADKESQKVLGIKNKDEHIATEESKNRELVNQLVEALKQHEDGWLWTVVDAIKPIWLVGDMGTGKTNTSVAIGLIRKYCLDIPVFRIADRHLNGENSEVWNLLEAQLKADNDSAILEAIQDVIERREDRINSKVEDPEQFLLDEFTQLAKLDKESVERFVSSTFSDTRKAKEYFIGVTHNLTNAAFGDGTAEMRKGAFYLQKFTLDNKKPLPRIVVKTGLKDVCGNNLEDIEKTLPAWFRAETIYGHFNGKPIQFED</sequence>
<reference evidence="1 2" key="1">
    <citation type="submission" date="2017-08" db="EMBL/GenBank/DDBJ databases">
        <title>Draft genome sequence of filamentous cyanobacterium Calothrix elsteri CCALA 953.</title>
        <authorList>
            <person name="Gagunashvili A.N."/>
            <person name="Elster J."/>
            <person name="Andresson O.S."/>
        </authorList>
    </citation>
    <scope>NUCLEOTIDE SEQUENCE [LARGE SCALE GENOMIC DNA]</scope>
    <source>
        <strain evidence="1 2">CCALA 953</strain>
    </source>
</reference>